<protein>
    <submittedName>
        <fullName evidence="2">Redox protein</fullName>
    </submittedName>
</protein>
<dbReference type="Proteomes" id="UP001316087">
    <property type="component" value="Unassembled WGS sequence"/>
</dbReference>
<gene>
    <name evidence="2" type="ORF">LZ480_05950</name>
</gene>
<accession>A0ABS9UAS0</accession>
<feature type="transmembrane region" description="Helical" evidence="1">
    <location>
        <begin position="74"/>
        <end position="98"/>
    </location>
</feature>
<keyword evidence="1" id="KW-0472">Membrane</keyword>
<proteinExistence type="predicted"/>
<organism evidence="2 3">
    <name type="scientific">Solibacillus palustris</name>
    <dbReference type="NCBI Taxonomy" id="2908203"/>
    <lineage>
        <taxon>Bacteria</taxon>
        <taxon>Bacillati</taxon>
        <taxon>Bacillota</taxon>
        <taxon>Bacilli</taxon>
        <taxon>Bacillales</taxon>
        <taxon>Caryophanaceae</taxon>
        <taxon>Solibacillus</taxon>
    </lineage>
</organism>
<evidence type="ECO:0000313" key="2">
    <source>
        <dbReference type="EMBL" id="MCH7321432.1"/>
    </source>
</evidence>
<evidence type="ECO:0000313" key="3">
    <source>
        <dbReference type="Proteomes" id="UP001316087"/>
    </source>
</evidence>
<dbReference type="EMBL" id="JAKZFC010000001">
    <property type="protein sequence ID" value="MCH7321432.1"/>
    <property type="molecule type" value="Genomic_DNA"/>
</dbReference>
<name>A0ABS9UAS0_9BACL</name>
<comment type="caution">
    <text evidence="2">The sequence shown here is derived from an EMBL/GenBank/DDBJ whole genome shotgun (WGS) entry which is preliminary data.</text>
</comment>
<evidence type="ECO:0000256" key="1">
    <source>
        <dbReference type="SAM" id="Phobius"/>
    </source>
</evidence>
<keyword evidence="3" id="KW-1185">Reference proteome</keyword>
<dbReference type="RefSeq" id="WP_241368461.1">
    <property type="nucleotide sequence ID" value="NZ_JAKZFC010000001.1"/>
</dbReference>
<keyword evidence="1" id="KW-0812">Transmembrane</keyword>
<reference evidence="2 3" key="1">
    <citation type="submission" date="2022-03" db="EMBL/GenBank/DDBJ databases">
        <authorList>
            <person name="Jo J.-H."/>
            <person name="Im W.-T."/>
        </authorList>
    </citation>
    <scope>NUCLEOTIDE SEQUENCE [LARGE SCALE GENOMIC DNA]</scope>
    <source>
        <strain evidence="2 3">MA9</strain>
    </source>
</reference>
<keyword evidence="1" id="KW-1133">Transmembrane helix</keyword>
<sequence>MEAKKQQIECHNCHEMMTIDFETATFATAVQVINGKKSETRTYLEKCPNCDAVNKVTSDNKEEWGKRKGPNVKFFMYSGMFGCIAFLGLGILVLYFAFKGLGFVMDWLIK</sequence>